<gene>
    <name evidence="2" type="ORF">R1flu_005951</name>
</gene>
<dbReference type="Proteomes" id="UP001605036">
    <property type="component" value="Unassembled WGS sequence"/>
</dbReference>
<sequence length="74" mass="8374">MLVPTCVRVYKLHPSWLSQVNDNRSSALALCTTRSRSLIQCFSSNFSFIHGHQGLSPSERRVQGRGREGQEEAR</sequence>
<reference evidence="2 3" key="1">
    <citation type="submission" date="2024-09" db="EMBL/GenBank/DDBJ databases">
        <title>Chromosome-scale assembly of Riccia fluitans.</title>
        <authorList>
            <person name="Paukszto L."/>
            <person name="Sawicki J."/>
            <person name="Karawczyk K."/>
            <person name="Piernik-Szablinska J."/>
            <person name="Szczecinska M."/>
            <person name="Mazdziarz M."/>
        </authorList>
    </citation>
    <scope>NUCLEOTIDE SEQUENCE [LARGE SCALE GENOMIC DNA]</scope>
    <source>
        <strain evidence="2">Rf_01</strain>
        <tissue evidence="2">Aerial parts of the thallus</tissue>
    </source>
</reference>
<dbReference type="EMBL" id="JBHFFA010000003">
    <property type="protein sequence ID" value="KAL2634472.1"/>
    <property type="molecule type" value="Genomic_DNA"/>
</dbReference>
<accession>A0ABD1YUL9</accession>
<organism evidence="2 3">
    <name type="scientific">Riccia fluitans</name>
    <dbReference type="NCBI Taxonomy" id="41844"/>
    <lineage>
        <taxon>Eukaryota</taxon>
        <taxon>Viridiplantae</taxon>
        <taxon>Streptophyta</taxon>
        <taxon>Embryophyta</taxon>
        <taxon>Marchantiophyta</taxon>
        <taxon>Marchantiopsida</taxon>
        <taxon>Marchantiidae</taxon>
        <taxon>Marchantiales</taxon>
        <taxon>Ricciaceae</taxon>
        <taxon>Riccia</taxon>
    </lineage>
</organism>
<dbReference type="AlphaFoldDB" id="A0ABD1YUL9"/>
<name>A0ABD1YUL9_9MARC</name>
<proteinExistence type="predicted"/>
<feature type="region of interest" description="Disordered" evidence="1">
    <location>
        <begin position="54"/>
        <end position="74"/>
    </location>
</feature>
<keyword evidence="3" id="KW-1185">Reference proteome</keyword>
<feature type="compositionally biased region" description="Basic and acidic residues" evidence="1">
    <location>
        <begin position="58"/>
        <end position="74"/>
    </location>
</feature>
<protein>
    <submittedName>
        <fullName evidence="2">Uncharacterized protein</fullName>
    </submittedName>
</protein>
<evidence type="ECO:0000256" key="1">
    <source>
        <dbReference type="SAM" id="MobiDB-lite"/>
    </source>
</evidence>
<evidence type="ECO:0000313" key="2">
    <source>
        <dbReference type="EMBL" id="KAL2634472.1"/>
    </source>
</evidence>
<comment type="caution">
    <text evidence="2">The sequence shown here is derived from an EMBL/GenBank/DDBJ whole genome shotgun (WGS) entry which is preliminary data.</text>
</comment>
<evidence type="ECO:0000313" key="3">
    <source>
        <dbReference type="Proteomes" id="UP001605036"/>
    </source>
</evidence>